<dbReference type="PROSITE" id="PS01081">
    <property type="entry name" value="HTH_TETR_1"/>
    <property type="match status" value="1"/>
</dbReference>
<dbReference type="InterPro" id="IPR036271">
    <property type="entry name" value="Tet_transcr_reg_TetR-rel_C_sf"/>
</dbReference>
<dbReference type="PROSITE" id="PS50977">
    <property type="entry name" value="HTH_TETR_2"/>
    <property type="match status" value="1"/>
</dbReference>
<protein>
    <submittedName>
        <fullName evidence="6">DNA-binding transcriptional regulator, AcrR family</fullName>
    </submittedName>
</protein>
<evidence type="ECO:0000259" key="5">
    <source>
        <dbReference type="PROSITE" id="PS50977"/>
    </source>
</evidence>
<evidence type="ECO:0000313" key="7">
    <source>
        <dbReference type="Proteomes" id="UP000199520"/>
    </source>
</evidence>
<dbReference type="STRING" id="1123291.SAMN04490355_100281"/>
<keyword evidence="1" id="KW-0805">Transcription regulation</keyword>
<dbReference type="GO" id="GO:0003677">
    <property type="term" value="F:DNA binding"/>
    <property type="evidence" value="ECO:0007669"/>
    <property type="project" value="UniProtKB-UniRule"/>
</dbReference>
<accession>A0A1I4GZZ5</accession>
<evidence type="ECO:0000256" key="3">
    <source>
        <dbReference type="ARBA" id="ARBA00023163"/>
    </source>
</evidence>
<dbReference type="SUPFAM" id="SSF48498">
    <property type="entry name" value="Tetracyclin repressor-like, C-terminal domain"/>
    <property type="match status" value="1"/>
</dbReference>
<dbReference type="Gene3D" id="1.10.357.10">
    <property type="entry name" value="Tetracycline Repressor, domain 2"/>
    <property type="match status" value="1"/>
</dbReference>
<dbReference type="SUPFAM" id="SSF46689">
    <property type="entry name" value="Homeodomain-like"/>
    <property type="match status" value="1"/>
</dbReference>
<organism evidence="6 7">
    <name type="scientific">Pelosinus propionicus DSM 13327</name>
    <dbReference type="NCBI Taxonomy" id="1123291"/>
    <lineage>
        <taxon>Bacteria</taxon>
        <taxon>Bacillati</taxon>
        <taxon>Bacillota</taxon>
        <taxon>Negativicutes</taxon>
        <taxon>Selenomonadales</taxon>
        <taxon>Sporomusaceae</taxon>
        <taxon>Pelosinus</taxon>
    </lineage>
</organism>
<evidence type="ECO:0000256" key="2">
    <source>
        <dbReference type="ARBA" id="ARBA00023125"/>
    </source>
</evidence>
<keyword evidence="2 4" id="KW-0238">DNA-binding</keyword>
<evidence type="ECO:0000256" key="1">
    <source>
        <dbReference type="ARBA" id="ARBA00023015"/>
    </source>
</evidence>
<dbReference type="InterPro" id="IPR009057">
    <property type="entry name" value="Homeodomain-like_sf"/>
</dbReference>
<dbReference type="PANTHER" id="PTHR47506:SF1">
    <property type="entry name" value="HTH-TYPE TRANSCRIPTIONAL REGULATOR YJDC"/>
    <property type="match status" value="1"/>
</dbReference>
<evidence type="ECO:0000313" key="6">
    <source>
        <dbReference type="EMBL" id="SFL35652.1"/>
    </source>
</evidence>
<dbReference type="PRINTS" id="PR00455">
    <property type="entry name" value="HTHTETR"/>
</dbReference>
<dbReference type="InterPro" id="IPR001647">
    <property type="entry name" value="HTH_TetR"/>
</dbReference>
<keyword evidence="3" id="KW-0804">Transcription</keyword>
<feature type="DNA-binding region" description="H-T-H motif" evidence="4">
    <location>
        <begin position="23"/>
        <end position="42"/>
    </location>
</feature>
<dbReference type="Proteomes" id="UP000199520">
    <property type="component" value="Unassembled WGS sequence"/>
</dbReference>
<dbReference type="InterPro" id="IPR023772">
    <property type="entry name" value="DNA-bd_HTH_TetR-type_CS"/>
</dbReference>
<dbReference type="AlphaFoldDB" id="A0A1I4GZZ5"/>
<dbReference type="Pfam" id="PF00440">
    <property type="entry name" value="TetR_N"/>
    <property type="match status" value="1"/>
</dbReference>
<gene>
    <name evidence="6" type="ORF">SAMN04490355_100281</name>
</gene>
<proteinExistence type="predicted"/>
<dbReference type="OrthoDB" id="9812484at2"/>
<keyword evidence="7" id="KW-1185">Reference proteome</keyword>
<dbReference type="RefSeq" id="WP_090932215.1">
    <property type="nucleotide sequence ID" value="NZ_FOTS01000002.1"/>
</dbReference>
<evidence type="ECO:0000256" key="4">
    <source>
        <dbReference type="PROSITE-ProRule" id="PRU00335"/>
    </source>
</evidence>
<sequence length="198" mass="22393">MTKDNIILAALRLFLLRGYRNVSLIDVANEIGITKGGIYHYFGSKEELFRASIGYLFEYFGERYTEFLSKETTFRGILSILLSGKQEAYMEGLLNIKPGDYRANNASLALEIMHNFPEIQEQIDQGQLRLRNIIKEKLQASQETGETRRDLDAKVVATIVLSVSSGLNVLGKNIISLNMNQQIIDSLWQLIGSNNVKE</sequence>
<reference evidence="7" key="1">
    <citation type="submission" date="2016-10" db="EMBL/GenBank/DDBJ databases">
        <authorList>
            <person name="Varghese N."/>
            <person name="Submissions S."/>
        </authorList>
    </citation>
    <scope>NUCLEOTIDE SEQUENCE [LARGE SCALE GENOMIC DNA]</scope>
    <source>
        <strain evidence="7">DSM 13327</strain>
    </source>
</reference>
<dbReference type="EMBL" id="FOTS01000002">
    <property type="protein sequence ID" value="SFL35652.1"/>
    <property type="molecule type" value="Genomic_DNA"/>
</dbReference>
<feature type="domain" description="HTH tetR-type" evidence="5">
    <location>
        <begin position="1"/>
        <end position="60"/>
    </location>
</feature>
<name>A0A1I4GZZ5_9FIRM</name>
<dbReference type="PANTHER" id="PTHR47506">
    <property type="entry name" value="TRANSCRIPTIONAL REGULATORY PROTEIN"/>
    <property type="match status" value="1"/>
</dbReference>